<evidence type="ECO:0000259" key="2">
    <source>
        <dbReference type="PROSITE" id="PS50076"/>
    </source>
</evidence>
<keyword evidence="4" id="KW-1185">Reference proteome</keyword>
<evidence type="ECO:0000313" key="4">
    <source>
        <dbReference type="Proteomes" id="UP000015531"/>
    </source>
</evidence>
<dbReference type="PATRIC" id="fig|1331060.3.peg.5115"/>
<organism evidence="3 4">
    <name type="scientific">Sphingobium lactosutens DS20</name>
    <dbReference type="NCBI Taxonomy" id="1331060"/>
    <lineage>
        <taxon>Bacteria</taxon>
        <taxon>Pseudomonadati</taxon>
        <taxon>Pseudomonadota</taxon>
        <taxon>Alphaproteobacteria</taxon>
        <taxon>Sphingomonadales</taxon>
        <taxon>Sphingomonadaceae</taxon>
        <taxon>Sphingobium</taxon>
    </lineage>
</organism>
<sequence length="183" mass="21086">MMARQGRSNDWGFPRWRSYGAAREAQQVRLCDRHGCEKPGECPAPKSPNSPERWYFCSDHAAEYNRNWDYFQGLDQEEREQRERAERRDASGFQSSAYHGWGGPGDGSRSRDELHALKALELEDDASFETVKKSWRRLAKENHPDVKPGDAEAAVRFQAIQAAYEVLRAAEERRTWKPRAAAD</sequence>
<feature type="region of interest" description="Disordered" evidence="1">
    <location>
        <begin position="75"/>
        <end position="112"/>
    </location>
</feature>
<name>T0HFQ7_9SPHN</name>
<dbReference type="AlphaFoldDB" id="T0HFQ7"/>
<dbReference type="InterPro" id="IPR036869">
    <property type="entry name" value="J_dom_sf"/>
</dbReference>
<dbReference type="PANTHER" id="PTHR24074">
    <property type="entry name" value="CO-CHAPERONE PROTEIN DJLA"/>
    <property type="match status" value="1"/>
</dbReference>
<dbReference type="Proteomes" id="UP000015531">
    <property type="component" value="Unassembled WGS sequence"/>
</dbReference>
<dbReference type="PRINTS" id="PR00625">
    <property type="entry name" value="JDOMAIN"/>
</dbReference>
<feature type="compositionally biased region" description="Basic and acidic residues" evidence="1">
    <location>
        <begin position="79"/>
        <end position="90"/>
    </location>
</feature>
<reference evidence="3 4" key="1">
    <citation type="journal article" date="2013" name="Genome Announc.">
        <title>Draft Genome Sequence of Sphingobium lactosutens Strain DS20T, Isolated from a Hexachlorocyclohexane Dumpsite.</title>
        <authorList>
            <person name="Kumar R."/>
            <person name="Dwivedi V."/>
            <person name="Negi V."/>
            <person name="Khurana J.P."/>
            <person name="Lal R."/>
        </authorList>
    </citation>
    <scope>NUCLEOTIDE SEQUENCE [LARGE SCALE GENOMIC DNA]</scope>
    <source>
        <strain evidence="3 4">DS20</strain>
    </source>
</reference>
<accession>T0HFQ7</accession>
<gene>
    <name evidence="3" type="ORF">RLDS_26315</name>
</gene>
<evidence type="ECO:0000313" key="3">
    <source>
        <dbReference type="EMBL" id="EQB10953.1"/>
    </source>
</evidence>
<proteinExistence type="predicted"/>
<dbReference type="PROSITE" id="PS50076">
    <property type="entry name" value="DNAJ_2"/>
    <property type="match status" value="1"/>
</dbReference>
<dbReference type="SUPFAM" id="SSF46565">
    <property type="entry name" value="Chaperone J-domain"/>
    <property type="match status" value="1"/>
</dbReference>
<dbReference type="InterPro" id="IPR001623">
    <property type="entry name" value="DnaJ_domain"/>
</dbReference>
<protein>
    <submittedName>
        <fullName evidence="3">Molecular chaperone DnaJ</fullName>
    </submittedName>
</protein>
<dbReference type="EMBL" id="ATDP01000109">
    <property type="protein sequence ID" value="EQB10953.1"/>
    <property type="molecule type" value="Genomic_DNA"/>
</dbReference>
<evidence type="ECO:0000256" key="1">
    <source>
        <dbReference type="SAM" id="MobiDB-lite"/>
    </source>
</evidence>
<dbReference type="Pfam" id="PF00226">
    <property type="entry name" value="DnaJ"/>
    <property type="match status" value="1"/>
</dbReference>
<dbReference type="InterPro" id="IPR050817">
    <property type="entry name" value="DjlA_DnaK_co-chaperone"/>
</dbReference>
<dbReference type="Gene3D" id="1.10.287.110">
    <property type="entry name" value="DnaJ domain"/>
    <property type="match status" value="1"/>
</dbReference>
<dbReference type="eggNOG" id="COG0484">
    <property type="taxonomic scope" value="Bacteria"/>
</dbReference>
<dbReference type="CDD" id="cd06257">
    <property type="entry name" value="DnaJ"/>
    <property type="match status" value="1"/>
</dbReference>
<dbReference type="SMART" id="SM00271">
    <property type="entry name" value="DnaJ"/>
    <property type="match status" value="1"/>
</dbReference>
<feature type="domain" description="J" evidence="2">
    <location>
        <begin position="115"/>
        <end position="183"/>
    </location>
</feature>
<comment type="caution">
    <text evidence="3">The sequence shown here is derived from an EMBL/GenBank/DDBJ whole genome shotgun (WGS) entry which is preliminary data.</text>
</comment>